<evidence type="ECO:0000256" key="3">
    <source>
        <dbReference type="ARBA" id="ARBA00023163"/>
    </source>
</evidence>
<evidence type="ECO:0000256" key="2">
    <source>
        <dbReference type="ARBA" id="ARBA00023125"/>
    </source>
</evidence>
<evidence type="ECO:0000313" key="6">
    <source>
        <dbReference type="Proteomes" id="UP000633814"/>
    </source>
</evidence>
<reference evidence="5 6" key="1">
    <citation type="submission" date="2021-10" db="EMBL/GenBank/DDBJ databases">
        <title>Alishewanella koreense sp. nov. isolated from seawater of southwestern coast in South Korea and the proposal for the reclassification of Rheinheimera perlucida and Rheinheimera tuosuensis as Arsukibacterium perlucida and Arsukibacterium tuosuensis.</title>
        <authorList>
            <person name="Kim K.H."/>
            <person name="Ruan W."/>
            <person name="Kim K.R."/>
            <person name="Baek J.H."/>
            <person name="Jeon C.O."/>
        </authorList>
    </citation>
    <scope>NUCLEOTIDE SEQUENCE [LARGE SCALE GENOMIC DNA]</scope>
    <source>
        <strain evidence="5 6">16-MA</strain>
    </source>
</reference>
<dbReference type="InterPro" id="IPR010982">
    <property type="entry name" value="Lambda_DNA-bd_dom_sf"/>
</dbReference>
<accession>A0ABS8C231</accession>
<keyword evidence="2" id="KW-0238">DNA-binding</keyword>
<dbReference type="InterPro" id="IPR001387">
    <property type="entry name" value="Cro/C1-type_HTH"/>
</dbReference>
<dbReference type="InterPro" id="IPR015927">
    <property type="entry name" value="Peptidase_S24_S26A/B/C"/>
</dbReference>
<dbReference type="SUPFAM" id="SSF47413">
    <property type="entry name" value="lambda repressor-like DNA-binding domains"/>
    <property type="match status" value="1"/>
</dbReference>
<evidence type="ECO:0000313" key="5">
    <source>
        <dbReference type="EMBL" id="MCB5226228.1"/>
    </source>
</evidence>
<dbReference type="Pfam" id="PF00717">
    <property type="entry name" value="Peptidase_S24"/>
    <property type="match status" value="1"/>
</dbReference>
<dbReference type="InterPro" id="IPR039418">
    <property type="entry name" value="LexA-like"/>
</dbReference>
<dbReference type="EMBL" id="JAEINI020000002">
    <property type="protein sequence ID" value="MCB5226228.1"/>
    <property type="molecule type" value="Genomic_DNA"/>
</dbReference>
<dbReference type="SUPFAM" id="SSF51306">
    <property type="entry name" value="LexA/Signal peptidase"/>
    <property type="match status" value="1"/>
</dbReference>
<dbReference type="Gene3D" id="2.10.109.10">
    <property type="entry name" value="Umud Fragment, subunit A"/>
    <property type="match status" value="1"/>
</dbReference>
<name>A0ABS8C231_9ALTE</name>
<organism evidence="5 6">
    <name type="scientific">Alishewanella maricola</name>
    <dbReference type="NCBI Taxonomy" id="2795740"/>
    <lineage>
        <taxon>Bacteria</taxon>
        <taxon>Pseudomonadati</taxon>
        <taxon>Pseudomonadota</taxon>
        <taxon>Gammaproteobacteria</taxon>
        <taxon>Alteromonadales</taxon>
        <taxon>Alteromonadaceae</taxon>
        <taxon>Alishewanella</taxon>
    </lineage>
</organism>
<evidence type="ECO:0000259" key="4">
    <source>
        <dbReference type="PROSITE" id="PS50943"/>
    </source>
</evidence>
<dbReference type="InterPro" id="IPR036286">
    <property type="entry name" value="LexA/Signal_pep-like_sf"/>
</dbReference>
<dbReference type="Proteomes" id="UP000633814">
    <property type="component" value="Unassembled WGS sequence"/>
</dbReference>
<dbReference type="PANTHER" id="PTHR40661:SF3">
    <property type="entry name" value="FELS-1 PROPHAGE TRANSCRIPTIONAL REGULATOR"/>
    <property type="match status" value="1"/>
</dbReference>
<dbReference type="Pfam" id="PF13560">
    <property type="entry name" value="HTH_31"/>
    <property type="match status" value="1"/>
</dbReference>
<dbReference type="RefSeq" id="WP_226750314.1">
    <property type="nucleotide sequence ID" value="NZ_JAEINI020000002.1"/>
</dbReference>
<sequence length="224" mass="24993">MRKKIHEILEALKAANGIKTDTELEKLTGVSQPTISRILSQKTKVPKDDAVRALADFFGLSTDQLRGYSPIPDAYFNKNEVSMMEETSIYKRTPVLTAIKGMAKMGQDGYYEQVEEGIEGYIELPMRSTTGFALIARGDSMYPAIKDGFVVWCDIASQFVTGDNVAIHKRNGAKMIKEYRSNQNGYTELKSINGGEVLRIPNAEIESIYLIRGVLHPSAIRHLD</sequence>
<gene>
    <name evidence="5" type="ORF">JAO78_005300</name>
</gene>
<comment type="caution">
    <text evidence="5">The sequence shown here is derived from an EMBL/GenBank/DDBJ whole genome shotgun (WGS) entry which is preliminary data.</text>
</comment>
<keyword evidence="1" id="KW-0805">Transcription regulation</keyword>
<dbReference type="CDD" id="cd00093">
    <property type="entry name" value="HTH_XRE"/>
    <property type="match status" value="1"/>
</dbReference>
<dbReference type="CDD" id="cd06529">
    <property type="entry name" value="S24_LexA-like"/>
    <property type="match status" value="1"/>
</dbReference>
<dbReference type="Gene3D" id="1.10.260.40">
    <property type="entry name" value="lambda repressor-like DNA-binding domains"/>
    <property type="match status" value="1"/>
</dbReference>
<protein>
    <submittedName>
        <fullName evidence="5">Helix-turn-helix domain-containing protein</fullName>
    </submittedName>
</protein>
<evidence type="ECO:0000256" key="1">
    <source>
        <dbReference type="ARBA" id="ARBA00023015"/>
    </source>
</evidence>
<feature type="domain" description="HTH cro/C1-type" evidence="4">
    <location>
        <begin position="22"/>
        <end position="65"/>
    </location>
</feature>
<dbReference type="PROSITE" id="PS50943">
    <property type="entry name" value="HTH_CROC1"/>
    <property type="match status" value="1"/>
</dbReference>
<proteinExistence type="predicted"/>
<keyword evidence="3" id="KW-0804">Transcription</keyword>
<dbReference type="SMART" id="SM00530">
    <property type="entry name" value="HTH_XRE"/>
    <property type="match status" value="1"/>
</dbReference>
<dbReference type="PANTHER" id="PTHR40661">
    <property type="match status" value="1"/>
</dbReference>
<keyword evidence="6" id="KW-1185">Reference proteome</keyword>